<accession>A0A2T7P172</accession>
<evidence type="ECO:0000313" key="3">
    <source>
        <dbReference type="EMBL" id="PVD27156.1"/>
    </source>
</evidence>
<name>A0A2T7P172_POMCA</name>
<dbReference type="InterPro" id="IPR036179">
    <property type="entry name" value="Ig-like_dom_sf"/>
</dbReference>
<dbReference type="PANTHER" id="PTHR46013:SF7">
    <property type="entry name" value="IG-LIKE DOMAIN-CONTAINING PROTEIN"/>
    <property type="match status" value="1"/>
</dbReference>
<dbReference type="PANTHER" id="PTHR46013">
    <property type="entry name" value="VASCULAR CELL ADHESION MOLECULE 1"/>
    <property type="match status" value="1"/>
</dbReference>
<dbReference type="InterPro" id="IPR013783">
    <property type="entry name" value="Ig-like_fold"/>
</dbReference>
<dbReference type="AlphaFoldDB" id="A0A2T7P172"/>
<dbReference type="PROSITE" id="PS50835">
    <property type="entry name" value="IG_LIKE"/>
    <property type="match status" value="1"/>
</dbReference>
<keyword evidence="1" id="KW-0732">Signal</keyword>
<feature type="domain" description="Ig-like" evidence="2">
    <location>
        <begin position="356"/>
        <end position="442"/>
    </location>
</feature>
<dbReference type="SUPFAM" id="SSF48726">
    <property type="entry name" value="Immunoglobulin"/>
    <property type="match status" value="1"/>
</dbReference>
<reference evidence="3 4" key="1">
    <citation type="submission" date="2018-04" db="EMBL/GenBank/DDBJ databases">
        <title>The genome of golden apple snail Pomacea canaliculata provides insight into stress tolerance and invasive adaptation.</title>
        <authorList>
            <person name="Liu C."/>
            <person name="Liu B."/>
            <person name="Ren Y."/>
            <person name="Zhang Y."/>
            <person name="Wang H."/>
            <person name="Li S."/>
            <person name="Jiang F."/>
            <person name="Yin L."/>
            <person name="Zhang G."/>
            <person name="Qian W."/>
            <person name="Fan W."/>
        </authorList>
    </citation>
    <scope>NUCLEOTIDE SEQUENCE [LARGE SCALE GENOMIC DNA]</scope>
    <source>
        <strain evidence="3">SZHN2017</strain>
        <tissue evidence="3">Muscle</tissue>
    </source>
</reference>
<proteinExistence type="predicted"/>
<evidence type="ECO:0000313" key="4">
    <source>
        <dbReference type="Proteomes" id="UP000245119"/>
    </source>
</evidence>
<dbReference type="EMBL" id="PZQS01000007">
    <property type="protein sequence ID" value="PVD27156.1"/>
    <property type="molecule type" value="Genomic_DNA"/>
</dbReference>
<dbReference type="InterPro" id="IPR007110">
    <property type="entry name" value="Ig-like_dom"/>
</dbReference>
<feature type="signal peptide" evidence="1">
    <location>
        <begin position="1"/>
        <end position="27"/>
    </location>
</feature>
<evidence type="ECO:0000259" key="2">
    <source>
        <dbReference type="PROSITE" id="PS50835"/>
    </source>
</evidence>
<keyword evidence="4" id="KW-1185">Reference proteome</keyword>
<evidence type="ECO:0000256" key="1">
    <source>
        <dbReference type="SAM" id="SignalP"/>
    </source>
</evidence>
<feature type="chain" id="PRO_5015594749" description="Ig-like domain-containing protein" evidence="1">
    <location>
        <begin position="28"/>
        <end position="598"/>
    </location>
</feature>
<gene>
    <name evidence="3" type="ORF">C0Q70_12310</name>
</gene>
<dbReference type="Proteomes" id="UP000245119">
    <property type="component" value="Linkage Group LG7"/>
</dbReference>
<comment type="caution">
    <text evidence="3">The sequence shown here is derived from an EMBL/GenBank/DDBJ whole genome shotgun (WGS) entry which is preliminary data.</text>
</comment>
<dbReference type="OrthoDB" id="6216938at2759"/>
<dbReference type="Gene3D" id="2.60.40.10">
    <property type="entry name" value="Immunoglobulins"/>
    <property type="match status" value="1"/>
</dbReference>
<dbReference type="STRING" id="400727.A0A2T7P172"/>
<protein>
    <recommendedName>
        <fullName evidence="2">Ig-like domain-containing protein</fullName>
    </recommendedName>
</protein>
<organism evidence="3 4">
    <name type="scientific">Pomacea canaliculata</name>
    <name type="common">Golden apple snail</name>
    <dbReference type="NCBI Taxonomy" id="400727"/>
    <lineage>
        <taxon>Eukaryota</taxon>
        <taxon>Metazoa</taxon>
        <taxon>Spiralia</taxon>
        <taxon>Lophotrochozoa</taxon>
        <taxon>Mollusca</taxon>
        <taxon>Gastropoda</taxon>
        <taxon>Caenogastropoda</taxon>
        <taxon>Architaenioglossa</taxon>
        <taxon>Ampullarioidea</taxon>
        <taxon>Ampullariidae</taxon>
        <taxon>Pomacea</taxon>
    </lineage>
</organism>
<sequence length="598" mass="66752">MLTTLKKRQQTAAALLLFLFGPSLIAGVSLSPSCIDGTWEVLAEEETHFHCTAEGDMQWTLLLTNSSRPISLATCNTNCITLNTYQGLFAARITDLHTSTLTINPKNNRKLYDNIQLVNGSLECNRGDMDDSFAGCGLNFVYPPNGVSCTALNTSWAINVSCVIGSVYSSRKLYTCSLIRTQMSKKEILETVTMVTSSTSERITKNEIKVSGSCWFYTTLPPDEGKYGFLVSVSPGGRHFNMEDKLFTVEQPGLPAVSCGPHPYVLENTRVFCTCSTSSLGVPAGYLRWVTGNQLNQGTVAMQENLELSSKRLDYSHILILSDHGRTWFRCDVIWATEEIRGENYTANVGYPPKTPHFSFNNLQRNQSVNERDQVNFLCESDGRPRPIVSIYNNDNDTVIIRHSSPVTYSFIARCEDTATYTCSAWNEFSNHSGVTTSYSLEIGVNCKPRSLSFNHLGTVKFGNKTQELNFEVITYPAPNKYDLWFAPLVINNSEPLFRRIESSELKITCKASIQRRYLSRCTLTFYGGQSRSDGFYKVQVINEHGEDNFTIAISYGKGLMKQQLNSLEEGREEVANINMIQSNVSKAKVPGADNLSQ</sequence>